<feature type="domain" description="DUF58" evidence="2">
    <location>
        <begin position="210"/>
        <end position="300"/>
    </location>
</feature>
<evidence type="ECO:0000313" key="3">
    <source>
        <dbReference type="EMBL" id="KAA1261768.1"/>
    </source>
</evidence>
<dbReference type="Proteomes" id="UP000322699">
    <property type="component" value="Unassembled WGS sequence"/>
</dbReference>
<sequence length="453" mass="49260">MKSSSPPSAKLTIAAGVSTLLLVGILFGASLWVLAGITIALLVGVNYLLANTWSTSATALRTTGDRELKVGSKANARIEITNTAKVPMLWLLVEDLLPKQVLSASKHSPPLKIDGERLAVMLLWPGETKAIDYDVDCRRRGYLQIGPTVLETGDLMGLFRRFRVGTDPQYITVMPEIVPLTQYEIGSRRPIGEIRMRANVMDDPTRLRGIRQWQIGDPMRSVHWAATARTGTLHSKIYEPSSIAGATLILDMHTSTNPNSHEPVRTDLAVTAAASIAASLHESGEPFGLVTNGRDAADRIRTEGWQGDQRISHPQKRSDVSNAAAMRSENDRLNPVIISPSRGPAQFKDIHRTLARLERTDGLTLSELLVECESQLSGDTTLLIILQQASAATIATLVGLSKRGRAVAVIINTHDINDYTSIAGPLIASRIPTFYLSDKDSIANVCRSVLVRA</sequence>
<keyword evidence="1" id="KW-0812">Transmembrane</keyword>
<accession>A0A5B1CL25</accession>
<name>A0A5B1CL25_9BACT</name>
<reference evidence="3 4" key="1">
    <citation type="submission" date="2019-08" db="EMBL/GenBank/DDBJ databases">
        <title>Deep-cultivation of Planctomycetes and their phenomic and genomic characterization uncovers novel biology.</title>
        <authorList>
            <person name="Wiegand S."/>
            <person name="Jogler M."/>
            <person name="Boedeker C."/>
            <person name="Pinto D."/>
            <person name="Vollmers J."/>
            <person name="Rivas-Marin E."/>
            <person name="Kohn T."/>
            <person name="Peeters S.H."/>
            <person name="Heuer A."/>
            <person name="Rast P."/>
            <person name="Oberbeckmann S."/>
            <person name="Bunk B."/>
            <person name="Jeske O."/>
            <person name="Meyerdierks A."/>
            <person name="Storesund J.E."/>
            <person name="Kallscheuer N."/>
            <person name="Luecker S."/>
            <person name="Lage O.M."/>
            <person name="Pohl T."/>
            <person name="Merkel B.J."/>
            <person name="Hornburger P."/>
            <person name="Mueller R.-W."/>
            <person name="Bruemmer F."/>
            <person name="Labrenz M."/>
            <person name="Spormann A.M."/>
            <person name="Op Den Camp H."/>
            <person name="Overmann J."/>
            <person name="Amann R."/>
            <person name="Jetten M.S.M."/>
            <person name="Mascher T."/>
            <person name="Medema M.H."/>
            <person name="Devos D.P."/>
            <person name="Kaster A.-K."/>
            <person name="Ovreas L."/>
            <person name="Rohde M."/>
            <person name="Galperin M.Y."/>
            <person name="Jogler C."/>
        </authorList>
    </citation>
    <scope>NUCLEOTIDE SEQUENCE [LARGE SCALE GENOMIC DNA]</scope>
    <source>
        <strain evidence="3 4">LF1</strain>
    </source>
</reference>
<protein>
    <recommendedName>
        <fullName evidence="2">DUF58 domain-containing protein</fullName>
    </recommendedName>
</protein>
<evidence type="ECO:0000259" key="2">
    <source>
        <dbReference type="Pfam" id="PF01882"/>
    </source>
</evidence>
<evidence type="ECO:0000313" key="4">
    <source>
        <dbReference type="Proteomes" id="UP000322699"/>
    </source>
</evidence>
<dbReference type="RefSeq" id="WP_068259375.1">
    <property type="nucleotide sequence ID" value="NZ_LWSK01000010.1"/>
</dbReference>
<organism evidence="3 4">
    <name type="scientific">Rubripirellula obstinata</name>
    <dbReference type="NCBI Taxonomy" id="406547"/>
    <lineage>
        <taxon>Bacteria</taxon>
        <taxon>Pseudomonadati</taxon>
        <taxon>Planctomycetota</taxon>
        <taxon>Planctomycetia</taxon>
        <taxon>Pirellulales</taxon>
        <taxon>Pirellulaceae</taxon>
        <taxon>Rubripirellula</taxon>
    </lineage>
</organism>
<evidence type="ECO:0000256" key="1">
    <source>
        <dbReference type="SAM" id="Phobius"/>
    </source>
</evidence>
<dbReference type="Pfam" id="PF01882">
    <property type="entry name" value="DUF58"/>
    <property type="match status" value="1"/>
</dbReference>
<dbReference type="PANTHER" id="PTHR34351:SF2">
    <property type="entry name" value="DUF58 DOMAIN-CONTAINING PROTEIN"/>
    <property type="match status" value="1"/>
</dbReference>
<dbReference type="PANTHER" id="PTHR34351">
    <property type="entry name" value="SLR1927 PROTEIN-RELATED"/>
    <property type="match status" value="1"/>
</dbReference>
<keyword evidence="1" id="KW-1133">Transmembrane helix</keyword>
<gene>
    <name evidence="3" type="ORF">LF1_43280</name>
</gene>
<proteinExistence type="predicted"/>
<dbReference type="AlphaFoldDB" id="A0A5B1CL25"/>
<keyword evidence="4" id="KW-1185">Reference proteome</keyword>
<dbReference type="EMBL" id="VRLW01000001">
    <property type="protein sequence ID" value="KAA1261768.1"/>
    <property type="molecule type" value="Genomic_DNA"/>
</dbReference>
<dbReference type="InterPro" id="IPR002881">
    <property type="entry name" value="DUF58"/>
</dbReference>
<feature type="transmembrane region" description="Helical" evidence="1">
    <location>
        <begin position="20"/>
        <end position="49"/>
    </location>
</feature>
<keyword evidence="1" id="KW-0472">Membrane</keyword>
<dbReference type="OrthoDB" id="9789943at2"/>
<comment type="caution">
    <text evidence="3">The sequence shown here is derived from an EMBL/GenBank/DDBJ whole genome shotgun (WGS) entry which is preliminary data.</text>
</comment>